<dbReference type="Gene3D" id="3.30.70.260">
    <property type="match status" value="1"/>
</dbReference>
<dbReference type="Pfam" id="PF06026">
    <property type="entry name" value="Rib_5-P_isom_A"/>
    <property type="match status" value="1"/>
</dbReference>
<dbReference type="GeneID" id="29420036"/>
<keyword evidence="1 3" id="KW-0413">Isomerase</keyword>
<organism evidence="3 4">
    <name type="scientific">Clostridium tyrobutyricum DIVETGP</name>
    <dbReference type="NCBI Taxonomy" id="1408889"/>
    <lineage>
        <taxon>Bacteria</taxon>
        <taxon>Bacillati</taxon>
        <taxon>Bacillota</taxon>
        <taxon>Clostridia</taxon>
        <taxon>Eubacteriales</taxon>
        <taxon>Clostridiaceae</taxon>
        <taxon>Clostridium</taxon>
    </lineage>
</organism>
<dbReference type="RefSeq" id="WP_017750453.1">
    <property type="nucleotide sequence ID" value="NZ_CBXI010000008.1"/>
</dbReference>
<comment type="caution">
    <text evidence="3">The sequence shown here is derived from an EMBL/GenBank/DDBJ whole genome shotgun (WGS) entry which is preliminary data.</text>
</comment>
<name>W6N5L3_CLOTY</name>
<dbReference type="SUPFAM" id="SSF75445">
    <property type="entry name" value="D-ribose-5-phosphate isomerase (RpiA), lid domain"/>
    <property type="match status" value="1"/>
</dbReference>
<dbReference type="InterPro" id="IPR037171">
    <property type="entry name" value="NagB/RpiA_transferase-like"/>
</dbReference>
<dbReference type="NCBIfam" id="TIGR00021">
    <property type="entry name" value="rpiA"/>
    <property type="match status" value="1"/>
</dbReference>
<dbReference type="SMART" id="SM01134">
    <property type="entry name" value="DeoRC"/>
    <property type="match status" value="1"/>
</dbReference>
<dbReference type="EMBL" id="CBXI010000008">
    <property type="protein sequence ID" value="CDL90549.1"/>
    <property type="molecule type" value="Genomic_DNA"/>
</dbReference>
<dbReference type="PANTHER" id="PTHR11934">
    <property type="entry name" value="RIBOSE-5-PHOSPHATE ISOMERASE"/>
    <property type="match status" value="1"/>
</dbReference>
<dbReference type="InterPro" id="IPR004788">
    <property type="entry name" value="Ribose5P_isomerase_type_A"/>
</dbReference>
<evidence type="ECO:0000313" key="3">
    <source>
        <dbReference type="EMBL" id="CDL90549.1"/>
    </source>
</evidence>
<reference evidence="3 4" key="1">
    <citation type="journal article" date="2015" name="Genome Announc.">
        <title>Draft Genome Sequence of Clostridium tyrobutyricum Strain DIVETGP, Isolated from Cow's Milk for Grana Padano Production.</title>
        <authorList>
            <person name="Soggiu A."/>
            <person name="Piras C."/>
            <person name="Gaiarsa S."/>
            <person name="Sassera D."/>
            <person name="Roncada P."/>
            <person name="Bendixen E."/>
            <person name="Brasca M."/>
            <person name="Bonizzi L."/>
        </authorList>
    </citation>
    <scope>NUCLEOTIDE SEQUENCE [LARGE SCALE GENOMIC DNA]</scope>
    <source>
        <strain evidence="3 4">DIVETGP</strain>
    </source>
</reference>
<dbReference type="AlphaFoldDB" id="W6N5L3"/>
<dbReference type="OrthoDB" id="5870696at2"/>
<dbReference type="SUPFAM" id="SSF100950">
    <property type="entry name" value="NagB/RpiA/CoA transferase-like"/>
    <property type="match status" value="1"/>
</dbReference>
<sequence length="227" mass="24877">MENDILKKNCAREALKYIKNDSIVGLGGGSTISYLMQYIKESKDVNIKVVTPSFKTKMLCIENGIEVLHTCSVDRIDIAFDGCDQVDKELNALKSGGGIHTKEKLIAAMSDDYILLVDDSKFVDTLTFKYPVVLEILKDSLKYVIKKVVELGGEPFIRKSGAKDGPTVSDGGNLLLDVNFKNVIDIKTLERNLTSINGVIDTSLFVGVVTKVLISSKNGINIISKNN</sequence>
<evidence type="ECO:0000313" key="4">
    <source>
        <dbReference type="Proteomes" id="UP000019482"/>
    </source>
</evidence>
<dbReference type="PANTHER" id="PTHR11934:SF0">
    <property type="entry name" value="RIBOSE-5-PHOSPHATE ISOMERASE"/>
    <property type="match status" value="1"/>
</dbReference>
<dbReference type="GO" id="GO:0006014">
    <property type="term" value="P:D-ribose metabolic process"/>
    <property type="evidence" value="ECO:0007669"/>
    <property type="project" value="TreeGrafter"/>
</dbReference>
<dbReference type="EC" id="5.3.1.6" evidence="2"/>
<keyword evidence="4" id="KW-1185">Reference proteome</keyword>
<protein>
    <recommendedName>
        <fullName evidence="2">Ribose 5-phosphate isomerase A</fullName>
        <ecNumber evidence="2">5.3.1.6</ecNumber>
    </recommendedName>
</protein>
<dbReference type="Gene3D" id="3.40.50.1360">
    <property type="match status" value="1"/>
</dbReference>
<dbReference type="CDD" id="cd01398">
    <property type="entry name" value="RPI_A"/>
    <property type="match status" value="1"/>
</dbReference>
<dbReference type="GO" id="GO:0009052">
    <property type="term" value="P:pentose-phosphate shunt, non-oxidative branch"/>
    <property type="evidence" value="ECO:0007669"/>
    <property type="project" value="InterPro"/>
</dbReference>
<dbReference type="Proteomes" id="UP000019482">
    <property type="component" value="Unassembled WGS sequence"/>
</dbReference>
<accession>W6N5L3</accession>
<proteinExistence type="predicted"/>
<gene>
    <name evidence="3" type="ORF">CTDIVETGP_0619</name>
</gene>
<dbReference type="GO" id="GO:0004751">
    <property type="term" value="F:ribose-5-phosphate isomerase activity"/>
    <property type="evidence" value="ECO:0007669"/>
    <property type="project" value="UniProtKB-UniRule"/>
</dbReference>
<evidence type="ECO:0000256" key="1">
    <source>
        <dbReference type="ARBA" id="ARBA00023235"/>
    </source>
</evidence>
<evidence type="ECO:0000256" key="2">
    <source>
        <dbReference type="NCBIfam" id="TIGR00021"/>
    </source>
</evidence>
<dbReference type="GO" id="GO:0005829">
    <property type="term" value="C:cytosol"/>
    <property type="evidence" value="ECO:0007669"/>
    <property type="project" value="TreeGrafter"/>
</dbReference>